<comment type="subunit">
    <text evidence="9">The complex comprises the extracytoplasmic solute receptor protein and the two transmembrane proteins.</text>
</comment>
<protein>
    <recommendedName>
        <fullName evidence="9">TRAP transporter small permease protein</fullName>
    </recommendedName>
</protein>
<dbReference type="PANTHER" id="PTHR35011">
    <property type="entry name" value="2,3-DIKETO-L-GULONATE TRAP TRANSPORTER SMALL PERMEASE PROTEIN YIAM"/>
    <property type="match status" value="1"/>
</dbReference>
<sequence>MLKQAVIWTGGAALLAATTVDTVAVVGRHVGLPLTGSIELMQAIVLVSGAIGLVIATWDNAHARVRLLVERLGPGSRSLADRASDLVTLVFLLCLLAGSLWLSADLWDGYEQSEILGIPWALLRMIANLCLAACAVLLVLRLVRRRK</sequence>
<dbReference type="RefSeq" id="WP_341673886.1">
    <property type="nucleotide sequence ID" value="NZ_JBBYHV010000002.1"/>
</dbReference>
<comment type="subcellular location">
    <subcellularLocation>
        <location evidence="1 9">Cell inner membrane</location>
        <topology evidence="1 9">Multi-pass membrane protein</topology>
    </subcellularLocation>
</comment>
<keyword evidence="12" id="KW-1185">Reference proteome</keyword>
<evidence type="ECO:0000256" key="5">
    <source>
        <dbReference type="ARBA" id="ARBA00022692"/>
    </source>
</evidence>
<evidence type="ECO:0000256" key="9">
    <source>
        <dbReference type="RuleBase" id="RU369079"/>
    </source>
</evidence>
<gene>
    <name evidence="11" type="ORF">AAEO60_11655</name>
</gene>
<evidence type="ECO:0000313" key="11">
    <source>
        <dbReference type="EMBL" id="MEL1251328.1"/>
    </source>
</evidence>
<evidence type="ECO:0000256" key="7">
    <source>
        <dbReference type="ARBA" id="ARBA00023136"/>
    </source>
</evidence>
<organism evidence="11 12">
    <name type="scientific">Aurantiacibacter gilvus</name>
    <dbReference type="NCBI Taxonomy" id="3139141"/>
    <lineage>
        <taxon>Bacteria</taxon>
        <taxon>Pseudomonadati</taxon>
        <taxon>Pseudomonadota</taxon>
        <taxon>Alphaproteobacteria</taxon>
        <taxon>Sphingomonadales</taxon>
        <taxon>Erythrobacteraceae</taxon>
        <taxon>Aurantiacibacter</taxon>
    </lineage>
</organism>
<feature type="transmembrane region" description="Helical" evidence="9">
    <location>
        <begin position="40"/>
        <end position="58"/>
    </location>
</feature>
<keyword evidence="4 9" id="KW-0997">Cell inner membrane</keyword>
<evidence type="ECO:0000313" key="12">
    <source>
        <dbReference type="Proteomes" id="UP001497045"/>
    </source>
</evidence>
<accession>A0ABU9IFZ2</accession>
<evidence type="ECO:0000259" key="10">
    <source>
        <dbReference type="Pfam" id="PF04290"/>
    </source>
</evidence>
<comment type="similarity">
    <text evidence="8 9">Belongs to the TRAP transporter small permease family.</text>
</comment>
<evidence type="ECO:0000256" key="8">
    <source>
        <dbReference type="ARBA" id="ARBA00038436"/>
    </source>
</evidence>
<keyword evidence="2 9" id="KW-0813">Transport</keyword>
<feature type="transmembrane region" description="Helical" evidence="9">
    <location>
        <begin position="122"/>
        <end position="143"/>
    </location>
</feature>
<proteinExistence type="inferred from homology"/>
<comment type="function">
    <text evidence="9">Part of the tripartite ATP-independent periplasmic (TRAP) transport system.</text>
</comment>
<evidence type="ECO:0000256" key="3">
    <source>
        <dbReference type="ARBA" id="ARBA00022475"/>
    </source>
</evidence>
<evidence type="ECO:0000256" key="6">
    <source>
        <dbReference type="ARBA" id="ARBA00022989"/>
    </source>
</evidence>
<evidence type="ECO:0000256" key="4">
    <source>
        <dbReference type="ARBA" id="ARBA00022519"/>
    </source>
</evidence>
<feature type="transmembrane region" description="Helical" evidence="9">
    <location>
        <begin position="79"/>
        <end position="102"/>
    </location>
</feature>
<comment type="caution">
    <text evidence="9">Lacks conserved residue(s) required for the propagation of feature annotation.</text>
</comment>
<dbReference type="EMBL" id="JBBYHV010000002">
    <property type="protein sequence ID" value="MEL1251328.1"/>
    <property type="molecule type" value="Genomic_DNA"/>
</dbReference>
<keyword evidence="6 9" id="KW-1133">Transmembrane helix</keyword>
<keyword evidence="7 9" id="KW-0472">Membrane</keyword>
<dbReference type="InterPro" id="IPR055348">
    <property type="entry name" value="DctQ"/>
</dbReference>
<name>A0ABU9IFZ2_9SPHN</name>
<evidence type="ECO:0000256" key="1">
    <source>
        <dbReference type="ARBA" id="ARBA00004429"/>
    </source>
</evidence>
<comment type="caution">
    <text evidence="11">The sequence shown here is derived from an EMBL/GenBank/DDBJ whole genome shotgun (WGS) entry which is preliminary data.</text>
</comment>
<keyword evidence="5 9" id="KW-0812">Transmembrane</keyword>
<keyword evidence="3" id="KW-1003">Cell membrane</keyword>
<dbReference type="InterPro" id="IPR007387">
    <property type="entry name" value="TRAP_DctQ"/>
</dbReference>
<dbReference type="Pfam" id="PF04290">
    <property type="entry name" value="DctQ"/>
    <property type="match status" value="1"/>
</dbReference>
<reference evidence="11 12" key="1">
    <citation type="submission" date="2024-04" db="EMBL/GenBank/DDBJ databases">
        <title>Aurantiacibacter sp. DGU6 16S ribosomal RNA gene Genome sequencing and assembly.</title>
        <authorList>
            <person name="Park S."/>
        </authorList>
    </citation>
    <scope>NUCLEOTIDE SEQUENCE [LARGE SCALE GENOMIC DNA]</scope>
    <source>
        <strain evidence="11 12">DGU6</strain>
    </source>
</reference>
<evidence type="ECO:0000256" key="2">
    <source>
        <dbReference type="ARBA" id="ARBA00022448"/>
    </source>
</evidence>
<dbReference type="Proteomes" id="UP001497045">
    <property type="component" value="Unassembled WGS sequence"/>
</dbReference>
<feature type="domain" description="Tripartite ATP-independent periplasmic transporters DctQ component" evidence="10">
    <location>
        <begin position="22"/>
        <end position="145"/>
    </location>
</feature>